<feature type="region of interest" description="Disordered" evidence="1">
    <location>
        <begin position="1"/>
        <end position="20"/>
    </location>
</feature>
<name>A0A3N4IP17_ASCIM</name>
<gene>
    <name evidence="2" type="ORF">BJ508DRAFT_371423</name>
</gene>
<keyword evidence="3" id="KW-1185">Reference proteome</keyword>
<evidence type="ECO:0000313" key="3">
    <source>
        <dbReference type="Proteomes" id="UP000275078"/>
    </source>
</evidence>
<accession>A0A3N4IP17</accession>
<feature type="compositionally biased region" description="Basic and acidic residues" evidence="1">
    <location>
        <begin position="8"/>
        <end position="19"/>
    </location>
</feature>
<dbReference type="EMBL" id="ML119645">
    <property type="protein sequence ID" value="RPA87912.1"/>
    <property type="molecule type" value="Genomic_DNA"/>
</dbReference>
<sequence>MKRAGIKRAGEKQESREVRTCQTISKEAGIKKDSLRVPYKISDPRALLPPEAISCEPPAWAVSPEAFGISGVPAWSGESSGEAGVVTGSIEGGGAAAVEEAGWGGRAGLDEGEWRAGKSNGFMTGKSPKNSGPYGATVAEDDEDDEVEEVVVVVSVVVEEDAPGMVVERLPG</sequence>
<protein>
    <submittedName>
        <fullName evidence="2">Uncharacterized protein</fullName>
    </submittedName>
</protein>
<feature type="region of interest" description="Disordered" evidence="1">
    <location>
        <begin position="106"/>
        <end position="145"/>
    </location>
</feature>
<evidence type="ECO:0000313" key="2">
    <source>
        <dbReference type="EMBL" id="RPA87912.1"/>
    </source>
</evidence>
<dbReference type="Proteomes" id="UP000275078">
    <property type="component" value="Unassembled WGS sequence"/>
</dbReference>
<evidence type="ECO:0000256" key="1">
    <source>
        <dbReference type="SAM" id="MobiDB-lite"/>
    </source>
</evidence>
<proteinExistence type="predicted"/>
<organism evidence="2 3">
    <name type="scientific">Ascobolus immersus RN42</name>
    <dbReference type="NCBI Taxonomy" id="1160509"/>
    <lineage>
        <taxon>Eukaryota</taxon>
        <taxon>Fungi</taxon>
        <taxon>Dikarya</taxon>
        <taxon>Ascomycota</taxon>
        <taxon>Pezizomycotina</taxon>
        <taxon>Pezizomycetes</taxon>
        <taxon>Pezizales</taxon>
        <taxon>Ascobolaceae</taxon>
        <taxon>Ascobolus</taxon>
    </lineage>
</organism>
<reference evidence="2 3" key="1">
    <citation type="journal article" date="2018" name="Nat. Ecol. Evol.">
        <title>Pezizomycetes genomes reveal the molecular basis of ectomycorrhizal truffle lifestyle.</title>
        <authorList>
            <person name="Murat C."/>
            <person name="Payen T."/>
            <person name="Noel B."/>
            <person name="Kuo A."/>
            <person name="Morin E."/>
            <person name="Chen J."/>
            <person name="Kohler A."/>
            <person name="Krizsan K."/>
            <person name="Balestrini R."/>
            <person name="Da Silva C."/>
            <person name="Montanini B."/>
            <person name="Hainaut M."/>
            <person name="Levati E."/>
            <person name="Barry K.W."/>
            <person name="Belfiori B."/>
            <person name="Cichocki N."/>
            <person name="Clum A."/>
            <person name="Dockter R.B."/>
            <person name="Fauchery L."/>
            <person name="Guy J."/>
            <person name="Iotti M."/>
            <person name="Le Tacon F."/>
            <person name="Lindquist E.A."/>
            <person name="Lipzen A."/>
            <person name="Malagnac F."/>
            <person name="Mello A."/>
            <person name="Molinier V."/>
            <person name="Miyauchi S."/>
            <person name="Poulain J."/>
            <person name="Riccioni C."/>
            <person name="Rubini A."/>
            <person name="Sitrit Y."/>
            <person name="Splivallo R."/>
            <person name="Traeger S."/>
            <person name="Wang M."/>
            <person name="Zifcakova L."/>
            <person name="Wipf D."/>
            <person name="Zambonelli A."/>
            <person name="Paolocci F."/>
            <person name="Nowrousian M."/>
            <person name="Ottonello S."/>
            <person name="Baldrian P."/>
            <person name="Spatafora J.W."/>
            <person name="Henrissat B."/>
            <person name="Nagy L.G."/>
            <person name="Aury J.M."/>
            <person name="Wincker P."/>
            <person name="Grigoriev I.V."/>
            <person name="Bonfante P."/>
            <person name="Martin F.M."/>
        </authorList>
    </citation>
    <scope>NUCLEOTIDE SEQUENCE [LARGE SCALE GENOMIC DNA]</scope>
    <source>
        <strain evidence="2 3">RN42</strain>
    </source>
</reference>
<dbReference type="AlphaFoldDB" id="A0A3N4IP17"/>